<feature type="domain" description="DUF7053" evidence="1">
    <location>
        <begin position="19"/>
        <end position="110"/>
    </location>
</feature>
<dbReference type="InterPro" id="IPR055481">
    <property type="entry name" value="DUF7053"/>
</dbReference>
<evidence type="ECO:0000259" key="1">
    <source>
        <dbReference type="Pfam" id="PF23155"/>
    </source>
</evidence>
<organism evidence="2">
    <name type="scientific">Psilocybe cubensis</name>
    <name type="common">Psychedelic mushroom</name>
    <name type="synonym">Stropharia cubensis</name>
    <dbReference type="NCBI Taxonomy" id="181762"/>
    <lineage>
        <taxon>Eukaryota</taxon>
        <taxon>Fungi</taxon>
        <taxon>Dikarya</taxon>
        <taxon>Basidiomycota</taxon>
        <taxon>Agaricomycotina</taxon>
        <taxon>Agaricomycetes</taxon>
        <taxon>Agaricomycetidae</taxon>
        <taxon>Agaricales</taxon>
        <taxon>Agaricineae</taxon>
        <taxon>Strophariaceae</taxon>
        <taxon>Psilocybe</taxon>
    </lineage>
</organism>
<evidence type="ECO:0000313" key="2">
    <source>
        <dbReference type="EMBL" id="KAG5174303.1"/>
    </source>
</evidence>
<dbReference type="AlphaFoldDB" id="A0A8H8CQS4"/>
<protein>
    <recommendedName>
        <fullName evidence="1">DUF7053 domain-containing protein</fullName>
    </recommendedName>
</protein>
<dbReference type="EMBL" id="JAFIQS010000001">
    <property type="protein sequence ID" value="KAG5174303.1"/>
    <property type="molecule type" value="Genomic_DNA"/>
</dbReference>
<dbReference type="SUPFAM" id="SSF55961">
    <property type="entry name" value="Bet v1-like"/>
    <property type="match status" value="1"/>
</dbReference>
<dbReference type="Pfam" id="PF23155">
    <property type="entry name" value="DUF7053"/>
    <property type="match status" value="1"/>
</dbReference>
<reference evidence="2" key="1">
    <citation type="submission" date="2021-02" db="EMBL/GenBank/DDBJ databases">
        <title>Psilocybe cubensis genome.</title>
        <authorList>
            <person name="Mckernan K.J."/>
            <person name="Crawford S."/>
            <person name="Trippe A."/>
            <person name="Kane L.T."/>
            <person name="Mclaughlin S."/>
        </authorList>
    </citation>
    <scope>NUCLEOTIDE SEQUENCE [LARGE SCALE GENOMIC DNA]</scope>
    <source>
        <strain evidence="2">MGC-MH-2018</strain>
    </source>
</reference>
<name>A0A8H8CQS4_PSICU</name>
<comment type="caution">
    <text evidence="2">The sequence shown here is derived from an EMBL/GenBank/DDBJ whole genome shotgun (WGS) entry which is preliminary data.</text>
</comment>
<proteinExistence type="predicted"/>
<sequence length="129" mass="14602">MWPFIITRTYVFSKVLPASKEEILQIVHDPIQSIQLSPLCQDAKADPNDPKWFTVTEMLPLLGGLLESKTTIRCGFENDKDGRYTEVFAGLGTHMDSTVRVEEVNEGTKYTEVVVLKASQPALFRWITL</sequence>
<gene>
    <name evidence="2" type="ORF">JR316_000961</name>
</gene>
<dbReference type="OrthoDB" id="3025072at2759"/>
<accession>A0A8H8CQS4</accession>